<feature type="region of interest" description="Disordered" evidence="1">
    <location>
        <begin position="1"/>
        <end position="49"/>
    </location>
</feature>
<dbReference type="EMBL" id="JAGKHQ010000010">
    <property type="protein sequence ID" value="KAG7507922.1"/>
    <property type="molecule type" value="Genomic_DNA"/>
</dbReference>
<reference evidence="2 3" key="1">
    <citation type="journal article" date="2021" name="Sci. Rep.">
        <title>Chromosome anchoring in Senegalese sole (Solea senegalensis) reveals sex-associated markers and genome rearrangements in flatfish.</title>
        <authorList>
            <person name="Guerrero-Cozar I."/>
            <person name="Gomez-Garrido J."/>
            <person name="Berbel C."/>
            <person name="Martinez-Blanch J.F."/>
            <person name="Alioto T."/>
            <person name="Claros M.G."/>
            <person name="Gagnaire P.A."/>
            <person name="Manchado M."/>
        </authorList>
    </citation>
    <scope>NUCLEOTIDE SEQUENCE [LARGE SCALE GENOMIC DNA]</scope>
    <source>
        <strain evidence="2">Sse05_10M</strain>
    </source>
</reference>
<dbReference type="AlphaFoldDB" id="A0AAV6RR12"/>
<evidence type="ECO:0000313" key="2">
    <source>
        <dbReference type="EMBL" id="KAG7507922.1"/>
    </source>
</evidence>
<dbReference type="Proteomes" id="UP000693946">
    <property type="component" value="Linkage Group LG18"/>
</dbReference>
<sequence length="104" mass="11604">MDGAHRLSPGRRRETSQLRRFGEDLSTRPTIRTDDLSGEESAHREEAERRRGLVLVPLSVGTFDSAAAAERFASSLPAATSFINICRLCLPQLSIWSKLLMFTD</sequence>
<organism evidence="2 3">
    <name type="scientific">Solea senegalensis</name>
    <name type="common">Senegalese sole</name>
    <dbReference type="NCBI Taxonomy" id="28829"/>
    <lineage>
        <taxon>Eukaryota</taxon>
        <taxon>Metazoa</taxon>
        <taxon>Chordata</taxon>
        <taxon>Craniata</taxon>
        <taxon>Vertebrata</taxon>
        <taxon>Euteleostomi</taxon>
        <taxon>Actinopterygii</taxon>
        <taxon>Neopterygii</taxon>
        <taxon>Teleostei</taxon>
        <taxon>Neoteleostei</taxon>
        <taxon>Acanthomorphata</taxon>
        <taxon>Carangaria</taxon>
        <taxon>Pleuronectiformes</taxon>
        <taxon>Pleuronectoidei</taxon>
        <taxon>Soleidae</taxon>
        <taxon>Solea</taxon>
    </lineage>
</organism>
<protein>
    <submittedName>
        <fullName evidence="2">Uncharacterized protein</fullName>
    </submittedName>
</protein>
<keyword evidence="3" id="KW-1185">Reference proteome</keyword>
<gene>
    <name evidence="2" type="ORF">JOB18_049149</name>
</gene>
<evidence type="ECO:0000256" key="1">
    <source>
        <dbReference type="SAM" id="MobiDB-lite"/>
    </source>
</evidence>
<proteinExistence type="predicted"/>
<comment type="caution">
    <text evidence="2">The sequence shown here is derived from an EMBL/GenBank/DDBJ whole genome shotgun (WGS) entry which is preliminary data.</text>
</comment>
<feature type="compositionally biased region" description="Basic and acidic residues" evidence="1">
    <location>
        <begin position="11"/>
        <end position="49"/>
    </location>
</feature>
<name>A0AAV6RR12_SOLSE</name>
<accession>A0AAV6RR12</accession>
<evidence type="ECO:0000313" key="3">
    <source>
        <dbReference type="Proteomes" id="UP000693946"/>
    </source>
</evidence>